<organism evidence="3 4">
    <name type="scientific">Rhodopseudomonas pentothenatexigens</name>
    <dbReference type="NCBI Taxonomy" id="999699"/>
    <lineage>
        <taxon>Bacteria</taxon>
        <taxon>Pseudomonadati</taxon>
        <taxon>Pseudomonadota</taxon>
        <taxon>Alphaproteobacteria</taxon>
        <taxon>Hyphomicrobiales</taxon>
        <taxon>Nitrobacteraceae</taxon>
        <taxon>Rhodopseudomonas</taxon>
    </lineage>
</organism>
<evidence type="ECO:0000313" key="3">
    <source>
        <dbReference type="EMBL" id="SSW92535.1"/>
    </source>
</evidence>
<protein>
    <submittedName>
        <fullName evidence="3">RES domain-containing protein</fullName>
    </submittedName>
</protein>
<dbReference type="SMART" id="SM00953">
    <property type="entry name" value="RES"/>
    <property type="match status" value="1"/>
</dbReference>
<evidence type="ECO:0000313" key="5">
    <source>
        <dbReference type="Proteomes" id="UP000256343"/>
    </source>
</evidence>
<evidence type="ECO:0000259" key="1">
    <source>
        <dbReference type="SMART" id="SM00953"/>
    </source>
</evidence>
<accession>A0A336JRX1</accession>
<dbReference type="Pfam" id="PF08808">
    <property type="entry name" value="RES"/>
    <property type="match status" value="1"/>
</dbReference>
<name>A0A336JRX1_9BRAD</name>
<dbReference type="OrthoDB" id="7300555at2"/>
<feature type="domain" description="RES" evidence="1">
    <location>
        <begin position="72"/>
        <end position="209"/>
    </location>
</feature>
<evidence type="ECO:0000313" key="2">
    <source>
        <dbReference type="EMBL" id="RED28593.1"/>
    </source>
</evidence>
<proteinExistence type="predicted"/>
<gene>
    <name evidence="2" type="ORF">BJ125_12144</name>
    <name evidence="3" type="ORF">SAMN05892882_12144</name>
</gene>
<dbReference type="AlphaFoldDB" id="A0A336JRX1"/>
<sequence>MSSSTWTADALRSSAVRLSGRFWRIVEAQHRAATMKLTDSLDEQALLEQLIDDSKPPIPSDCAGLDYLLMTPFRYSPANPWGSRFRRPFAEGGVFYASDRPRTCVAEAVFHRLLFFAESPATPWPQNPAEYTAFAVDLQSDHAVDVAVLPAEDAEAILARQSYQAGQAFSDAARRAAIEIIRYPSVRDSEGGMNVAVLSPAVFAVKAPVDRQSWRIHVDRNGARAFCEAPRSSLGFGRDAFDSDPRMAGLVWER</sequence>
<dbReference type="EMBL" id="QRDT01000021">
    <property type="protein sequence ID" value="RED28593.1"/>
    <property type="molecule type" value="Genomic_DNA"/>
</dbReference>
<dbReference type="EMBL" id="UFQQ01000021">
    <property type="protein sequence ID" value="SSW92535.1"/>
    <property type="molecule type" value="Genomic_DNA"/>
</dbReference>
<dbReference type="InterPro" id="IPR014914">
    <property type="entry name" value="RES_dom"/>
</dbReference>
<dbReference type="Proteomes" id="UP000252631">
    <property type="component" value="Unassembled WGS sequence"/>
</dbReference>
<dbReference type="Proteomes" id="UP000256343">
    <property type="component" value="Unassembled WGS sequence"/>
</dbReference>
<keyword evidence="5" id="KW-1185">Reference proteome</keyword>
<reference evidence="2 5" key="2">
    <citation type="submission" date="2018-07" db="EMBL/GenBank/DDBJ databases">
        <title>Genomic Encyclopedia of Archaeal and Bacterial Type Strains, Phase II (KMG-II): from individual species to whole genera.</title>
        <authorList>
            <person name="Goeker M."/>
        </authorList>
    </citation>
    <scope>NUCLEOTIDE SEQUENCE [LARGE SCALE GENOMIC DNA]</scope>
    <source>
        <strain evidence="2 5">JA575</strain>
    </source>
</reference>
<dbReference type="RefSeq" id="WP_114359975.1">
    <property type="nucleotide sequence ID" value="NZ_QRDT01000021.1"/>
</dbReference>
<reference evidence="3 4" key="1">
    <citation type="submission" date="2017-08" db="EMBL/GenBank/DDBJ databases">
        <authorList>
            <person name="de Groot N.N."/>
        </authorList>
    </citation>
    <scope>NUCLEOTIDE SEQUENCE [LARGE SCALE GENOMIC DNA]</scope>
    <source>
        <strain evidence="3 4">JA575</strain>
    </source>
</reference>
<evidence type="ECO:0000313" key="4">
    <source>
        <dbReference type="Proteomes" id="UP000252631"/>
    </source>
</evidence>